<proteinExistence type="predicted"/>
<accession>A0A7S0DHF9</accession>
<dbReference type="AlphaFoldDB" id="A0A7S0DHF9"/>
<sequence length="233" mass="26195">MDIPDHIMDIEGWDQTHLHGLPSPFTLDVRGHQGPTMGPHMQITANQGSKVEANQHPPSPMSVVEPAQAGGPTFLPGVNVPPQVGCISHVGVHGLTSLEIKTEEIQETDANKSNWLKKKPTVKRKKAPEKGRGSWFKKRLADKRKVYKNLDKKGLWGLSKDQMTRLKELNGCYRERTCNRPNLHPGHCRPTTDRVRGSKETWKNNASNPHHKIQLELTKQMITQEIPSLQSKP</sequence>
<reference evidence="1" key="1">
    <citation type="submission" date="2021-01" db="EMBL/GenBank/DDBJ databases">
        <authorList>
            <person name="Corre E."/>
            <person name="Pelletier E."/>
            <person name="Niang G."/>
            <person name="Scheremetjew M."/>
            <person name="Finn R."/>
            <person name="Kale V."/>
            <person name="Holt S."/>
            <person name="Cochrane G."/>
            <person name="Meng A."/>
            <person name="Brown T."/>
            <person name="Cohen L."/>
        </authorList>
    </citation>
    <scope>NUCLEOTIDE SEQUENCE</scope>
    <source>
        <strain evidence="1">CCMP2058</strain>
    </source>
</reference>
<organism evidence="1">
    <name type="scientific">Amorphochlora amoebiformis</name>
    <dbReference type="NCBI Taxonomy" id="1561963"/>
    <lineage>
        <taxon>Eukaryota</taxon>
        <taxon>Sar</taxon>
        <taxon>Rhizaria</taxon>
        <taxon>Cercozoa</taxon>
        <taxon>Chlorarachniophyceae</taxon>
        <taxon>Amorphochlora</taxon>
    </lineage>
</organism>
<dbReference type="EMBL" id="HBEM01016875">
    <property type="protein sequence ID" value="CAD8452652.1"/>
    <property type="molecule type" value="Transcribed_RNA"/>
</dbReference>
<name>A0A7S0DHF9_9EUKA</name>
<evidence type="ECO:0000313" key="1">
    <source>
        <dbReference type="EMBL" id="CAD8452652.1"/>
    </source>
</evidence>
<gene>
    <name evidence="1" type="ORF">LAMO00422_LOCUS11584</name>
</gene>
<protein>
    <submittedName>
        <fullName evidence="1">Uncharacterized protein</fullName>
    </submittedName>
</protein>